<proteinExistence type="predicted"/>
<evidence type="ECO:0000313" key="2">
    <source>
        <dbReference type="Proteomes" id="UP001301769"/>
    </source>
</evidence>
<protein>
    <recommendedName>
        <fullName evidence="3">F-box domain-containing protein</fullName>
    </recommendedName>
</protein>
<comment type="caution">
    <text evidence="1">The sequence shown here is derived from an EMBL/GenBank/DDBJ whole genome shotgun (WGS) entry which is preliminary data.</text>
</comment>
<accession>A0AAN7BCT7</accession>
<dbReference type="Proteomes" id="UP001301769">
    <property type="component" value="Unassembled WGS sequence"/>
</dbReference>
<reference evidence="1" key="2">
    <citation type="submission" date="2023-05" db="EMBL/GenBank/DDBJ databases">
        <authorList>
            <consortium name="Lawrence Berkeley National Laboratory"/>
            <person name="Steindorff A."/>
            <person name="Hensen N."/>
            <person name="Bonometti L."/>
            <person name="Westerberg I."/>
            <person name="Brannstrom I.O."/>
            <person name="Guillou S."/>
            <person name="Cros-Aarteil S."/>
            <person name="Calhoun S."/>
            <person name="Haridas S."/>
            <person name="Kuo A."/>
            <person name="Mondo S."/>
            <person name="Pangilinan J."/>
            <person name="Riley R."/>
            <person name="Labutti K."/>
            <person name="Andreopoulos B."/>
            <person name="Lipzen A."/>
            <person name="Chen C."/>
            <person name="Yanf M."/>
            <person name="Daum C."/>
            <person name="Ng V."/>
            <person name="Clum A."/>
            <person name="Ohm R."/>
            <person name="Martin F."/>
            <person name="Silar P."/>
            <person name="Natvig D."/>
            <person name="Lalanne C."/>
            <person name="Gautier V."/>
            <person name="Ament-Velasquez S.L."/>
            <person name="Kruys A."/>
            <person name="Hutchinson M.I."/>
            <person name="Powell A.J."/>
            <person name="Barry K."/>
            <person name="Miller A.N."/>
            <person name="Grigoriev I.V."/>
            <person name="Debuchy R."/>
            <person name="Gladieux P."/>
            <person name="Thoren M.H."/>
            <person name="Johannesson H."/>
        </authorList>
    </citation>
    <scope>NUCLEOTIDE SEQUENCE</scope>
    <source>
        <strain evidence="1">PSN293</strain>
    </source>
</reference>
<gene>
    <name evidence="1" type="ORF">QBC37DRAFT_412112</name>
</gene>
<evidence type="ECO:0008006" key="3">
    <source>
        <dbReference type="Google" id="ProtNLM"/>
    </source>
</evidence>
<dbReference type="AlphaFoldDB" id="A0AAN7BCT7"/>
<dbReference type="Gene3D" id="3.80.10.10">
    <property type="entry name" value="Ribonuclease Inhibitor"/>
    <property type="match status" value="1"/>
</dbReference>
<evidence type="ECO:0000313" key="1">
    <source>
        <dbReference type="EMBL" id="KAK4218632.1"/>
    </source>
</evidence>
<reference evidence="1" key="1">
    <citation type="journal article" date="2023" name="Mol. Phylogenet. Evol.">
        <title>Genome-scale phylogeny and comparative genomics of the fungal order Sordariales.</title>
        <authorList>
            <person name="Hensen N."/>
            <person name="Bonometti L."/>
            <person name="Westerberg I."/>
            <person name="Brannstrom I.O."/>
            <person name="Guillou S."/>
            <person name="Cros-Aarteil S."/>
            <person name="Calhoun S."/>
            <person name="Haridas S."/>
            <person name="Kuo A."/>
            <person name="Mondo S."/>
            <person name="Pangilinan J."/>
            <person name="Riley R."/>
            <person name="LaButti K."/>
            <person name="Andreopoulos B."/>
            <person name="Lipzen A."/>
            <person name="Chen C."/>
            <person name="Yan M."/>
            <person name="Daum C."/>
            <person name="Ng V."/>
            <person name="Clum A."/>
            <person name="Steindorff A."/>
            <person name="Ohm R.A."/>
            <person name="Martin F."/>
            <person name="Silar P."/>
            <person name="Natvig D.O."/>
            <person name="Lalanne C."/>
            <person name="Gautier V."/>
            <person name="Ament-Velasquez S.L."/>
            <person name="Kruys A."/>
            <person name="Hutchinson M.I."/>
            <person name="Powell A.J."/>
            <person name="Barry K."/>
            <person name="Miller A.N."/>
            <person name="Grigoriev I.V."/>
            <person name="Debuchy R."/>
            <person name="Gladieux P."/>
            <person name="Hiltunen Thoren M."/>
            <person name="Johannesson H."/>
        </authorList>
    </citation>
    <scope>NUCLEOTIDE SEQUENCE</scope>
    <source>
        <strain evidence="1">PSN293</strain>
    </source>
</reference>
<sequence length="636" mass="72354">MGPINRMESFFRTVLHRPCPAIKPRNIKPRDVRKPSLATLNYDVATLVIRFLHDTDPDSVNDLAMVCSALYVWARYVQHQDTYINLTRGRALEQLHSISRNGFLPAVRELRVKVADRVKPSVDNIRGPPPKSRQQRKQLKRQLEAWNLLCNLIPQMTGLSHLHWIGAVIPDPVLEYLGKNLQTRLHITLNHYTESHHSAERHHREQLALLENLAANMSGSPNLSSLRISLENNAAVYAGEFIHGPLKQLLLSSPALRSLSINIHEQEWGCVTLDLEPENCRFGLVNGEGPLNPLQELEITGYAWRVDRHPPIMAGMEYWRRTLDWSQLRRLVLHNRSFYVYRSIQLADLLAPHLVALEEIEFRADGDEDDLQAISNFFNLLASRKLTSISLPFLVPPSSTATLALAAHAATLQSLTIHPSPLTAQDVTLVRDSLPNLSSFSLVCDREYATESWPDETFSILASIPHLQHLTIWFDLGPSDAHFKPYLNVSSADEIFSHLRQHGATQLQQLTLHSGFPPRPHKGFLGVDLDNWDNRSSFVCKSTQDIHGNSSYQVSCTKLTRAENARLRLDAAVRAGEATNDMLAVIKNKRDASKMEYLVALMGPFTWPERQAWRERIWQERRTRGCRTRLREKLLG</sequence>
<organism evidence="1 2">
    <name type="scientific">Rhypophila decipiens</name>
    <dbReference type="NCBI Taxonomy" id="261697"/>
    <lineage>
        <taxon>Eukaryota</taxon>
        <taxon>Fungi</taxon>
        <taxon>Dikarya</taxon>
        <taxon>Ascomycota</taxon>
        <taxon>Pezizomycotina</taxon>
        <taxon>Sordariomycetes</taxon>
        <taxon>Sordariomycetidae</taxon>
        <taxon>Sordariales</taxon>
        <taxon>Naviculisporaceae</taxon>
        <taxon>Rhypophila</taxon>
    </lineage>
</organism>
<name>A0AAN7BCT7_9PEZI</name>
<dbReference type="InterPro" id="IPR032675">
    <property type="entry name" value="LRR_dom_sf"/>
</dbReference>
<dbReference type="EMBL" id="MU858052">
    <property type="protein sequence ID" value="KAK4218632.1"/>
    <property type="molecule type" value="Genomic_DNA"/>
</dbReference>
<keyword evidence="2" id="KW-1185">Reference proteome</keyword>